<evidence type="ECO:0000313" key="2">
    <source>
        <dbReference type="Proteomes" id="UP000624404"/>
    </source>
</evidence>
<sequence length="93" mass="10500">MGDSPISMHRHGSLHGYPLGWGGITIILKDFTTLRNRISYLASEPSIIDPGISYLWSDPVVDVIQPPFLHFTRNDSIHKIRYLLLTISNRGRG</sequence>
<keyword evidence="2" id="KW-1185">Reference proteome</keyword>
<name>A0A8H2ZVK4_9HELO</name>
<proteinExistence type="predicted"/>
<organism evidence="1 2">
    <name type="scientific">Sclerotinia trifoliorum</name>
    <dbReference type="NCBI Taxonomy" id="28548"/>
    <lineage>
        <taxon>Eukaryota</taxon>
        <taxon>Fungi</taxon>
        <taxon>Dikarya</taxon>
        <taxon>Ascomycota</taxon>
        <taxon>Pezizomycotina</taxon>
        <taxon>Leotiomycetes</taxon>
        <taxon>Helotiales</taxon>
        <taxon>Sclerotiniaceae</taxon>
        <taxon>Sclerotinia</taxon>
    </lineage>
</organism>
<protein>
    <submittedName>
        <fullName evidence="1">37390357-a625-473e-9b22-160e84ed3b47-CDS</fullName>
    </submittedName>
</protein>
<accession>A0A8H2ZVK4</accession>
<evidence type="ECO:0000313" key="1">
    <source>
        <dbReference type="EMBL" id="CAD6447900.1"/>
    </source>
</evidence>
<dbReference type="EMBL" id="CAJHIA010000030">
    <property type="protein sequence ID" value="CAD6447900.1"/>
    <property type="molecule type" value="Genomic_DNA"/>
</dbReference>
<comment type="caution">
    <text evidence="1">The sequence shown here is derived from an EMBL/GenBank/DDBJ whole genome shotgun (WGS) entry which is preliminary data.</text>
</comment>
<dbReference type="AlphaFoldDB" id="A0A8H2ZVK4"/>
<dbReference type="Proteomes" id="UP000624404">
    <property type="component" value="Unassembled WGS sequence"/>
</dbReference>
<gene>
    <name evidence="1" type="ORF">SCLTRI_LOCUS7692</name>
</gene>
<reference evidence="1" key="1">
    <citation type="submission" date="2020-10" db="EMBL/GenBank/DDBJ databases">
        <authorList>
            <person name="Kusch S."/>
        </authorList>
    </citation>
    <scope>NUCLEOTIDE SEQUENCE</scope>
    <source>
        <strain evidence="1">SwB9</strain>
    </source>
</reference>